<accession>A0ABQ0YJD1</accession>
<organism evidence="1 2">
    <name type="scientific">Rhodococcus aetherivorans</name>
    <dbReference type="NCBI Taxonomy" id="191292"/>
    <lineage>
        <taxon>Bacteria</taxon>
        <taxon>Bacillati</taxon>
        <taxon>Actinomycetota</taxon>
        <taxon>Actinomycetes</taxon>
        <taxon>Mycobacteriales</taxon>
        <taxon>Nocardiaceae</taxon>
        <taxon>Rhodococcus</taxon>
    </lineage>
</organism>
<dbReference type="EMBL" id="BLAH01000072">
    <property type="protein sequence ID" value="GES36666.1"/>
    <property type="molecule type" value="Genomic_DNA"/>
</dbReference>
<dbReference type="Proteomes" id="UP000325466">
    <property type="component" value="Unassembled WGS sequence"/>
</dbReference>
<evidence type="ECO:0000313" key="2">
    <source>
        <dbReference type="Proteomes" id="UP000325466"/>
    </source>
</evidence>
<name>A0ABQ0YJD1_9NOCA</name>
<sequence>MHGIDDHLRDLVEPTSLGCGLRAAGGAVSATRANSSAAVSTVTSGSRAWNWTLVPVRRRRPLSGRVMPRWIHTA</sequence>
<protein>
    <submittedName>
        <fullName evidence="1">Uncharacterized protein</fullName>
    </submittedName>
</protein>
<keyword evidence="2" id="KW-1185">Reference proteome</keyword>
<gene>
    <name evidence="1" type="ORF">RAJCM14343_1918</name>
</gene>
<comment type="caution">
    <text evidence="1">The sequence shown here is derived from an EMBL/GenBank/DDBJ whole genome shotgun (WGS) entry which is preliminary data.</text>
</comment>
<dbReference type="RefSeq" id="WP_043802711.1">
    <property type="nucleotide sequence ID" value="NZ_BAAAYP010000036.1"/>
</dbReference>
<proteinExistence type="predicted"/>
<reference evidence="1 2" key="1">
    <citation type="journal article" date="2018" name="Biodegradation">
        <title>1,4-Dioxane degradation characteristics of Rhodococcus aetherivorans JCM 14343.</title>
        <authorList>
            <person name="Inoue D."/>
            <person name="Tsunoda T."/>
            <person name="Yamamoto N."/>
            <person name="Ike M."/>
            <person name="Sei K."/>
        </authorList>
    </citation>
    <scope>NUCLEOTIDE SEQUENCE [LARGE SCALE GENOMIC DNA]</scope>
    <source>
        <strain evidence="1 2">JCM 14343</strain>
    </source>
</reference>
<evidence type="ECO:0000313" key="1">
    <source>
        <dbReference type="EMBL" id="GES36666.1"/>
    </source>
</evidence>